<comment type="caution">
    <text evidence="1">The sequence shown here is derived from an EMBL/GenBank/DDBJ whole genome shotgun (WGS) entry which is preliminary data.</text>
</comment>
<dbReference type="EMBL" id="LNCD01000065">
    <property type="protein sequence ID" value="KWV53449.1"/>
    <property type="molecule type" value="Genomic_DNA"/>
</dbReference>
<organism evidence="1 2">
    <name type="scientific">Rhizobium altiplani</name>
    <dbReference type="NCBI Taxonomy" id="1864509"/>
    <lineage>
        <taxon>Bacteria</taxon>
        <taxon>Pseudomonadati</taxon>
        <taxon>Pseudomonadota</taxon>
        <taxon>Alphaproteobacteria</taxon>
        <taxon>Hyphomicrobiales</taxon>
        <taxon>Rhizobiaceae</taxon>
        <taxon>Rhizobium/Agrobacterium group</taxon>
        <taxon>Rhizobium</taxon>
    </lineage>
</organism>
<dbReference type="Proteomes" id="UP000068164">
    <property type="component" value="Unassembled WGS sequence"/>
</dbReference>
<proteinExistence type="predicted"/>
<dbReference type="OrthoDB" id="5298181at2"/>
<reference evidence="1 2" key="1">
    <citation type="submission" date="2015-11" db="EMBL/GenBank/DDBJ databases">
        <title>Draft Genome Sequence of the Strain BR 10423 (Rhizobium sp.) isolated from nodules of Mimosa pudica.</title>
        <authorList>
            <person name="Barauna A.C."/>
            <person name="Zilli J.E."/>
            <person name="Simoes-Araujo J.L."/>
            <person name="Reis V.M."/>
            <person name="James E.K."/>
            <person name="Reis F.B.Jr."/>
            <person name="Rouws L.F."/>
            <person name="Passos S.R."/>
            <person name="Gois S.R."/>
        </authorList>
    </citation>
    <scope>NUCLEOTIDE SEQUENCE [LARGE SCALE GENOMIC DNA]</scope>
    <source>
        <strain evidence="1 2">BR10423</strain>
    </source>
</reference>
<gene>
    <name evidence="1" type="ORF">AS026_00680</name>
</gene>
<accession>A0A120FM93</accession>
<sequence length="69" mass="7882">MSSIPLPLAERLDAIVEQLEMSYDEAIAEAISTWVDREEERRLFALRTLVSTNSMLVEGNRVKDWADSL</sequence>
<dbReference type="AlphaFoldDB" id="A0A120FM93"/>
<evidence type="ECO:0000313" key="2">
    <source>
        <dbReference type="Proteomes" id="UP000068164"/>
    </source>
</evidence>
<dbReference type="RefSeq" id="WP_018857615.1">
    <property type="nucleotide sequence ID" value="NZ_JBBNAS010000367.1"/>
</dbReference>
<name>A0A120FM93_9HYPH</name>
<evidence type="ECO:0000313" key="1">
    <source>
        <dbReference type="EMBL" id="KWV53449.1"/>
    </source>
</evidence>
<protein>
    <submittedName>
        <fullName evidence="1">Uncharacterized protein</fullName>
    </submittedName>
</protein>
<keyword evidence="2" id="KW-1185">Reference proteome</keyword>